<protein>
    <submittedName>
        <fullName evidence="1">Uncharacterized protein</fullName>
    </submittedName>
</protein>
<reference evidence="1 2" key="1">
    <citation type="submission" date="2019-08" db="EMBL/GenBank/DDBJ databases">
        <authorList>
            <person name="Alioto T."/>
            <person name="Alioto T."/>
            <person name="Gomez Garrido J."/>
        </authorList>
    </citation>
    <scope>NUCLEOTIDE SEQUENCE [LARGE SCALE GENOMIC DNA]</scope>
</reference>
<evidence type="ECO:0000313" key="1">
    <source>
        <dbReference type="EMBL" id="VVC38871.1"/>
    </source>
</evidence>
<dbReference type="Proteomes" id="UP000325440">
    <property type="component" value="Unassembled WGS sequence"/>
</dbReference>
<keyword evidence="2" id="KW-1185">Reference proteome</keyword>
<dbReference type="EMBL" id="CABPRJ010001512">
    <property type="protein sequence ID" value="VVC38871.1"/>
    <property type="molecule type" value="Genomic_DNA"/>
</dbReference>
<sequence>MSEPVNSHSMDETMINWCPSIWNSAEYNVIVMGHVWPPVSGCAVKKADQFNLKLMNPQGGIGGHCSYKDDSDMVSTHTAYDCVTSWKAPSVNINSIPSRNLSFALIRNQSAAKLGIQSYQCALIESVTADGTKLLIAISTDEHCDGLADRLLKPYDHHVKDGKMVMLLYQNARHPLQPIDRPKREVTDEQCRQVVTINH</sequence>
<organism evidence="1 2">
    <name type="scientific">Cinara cedri</name>
    <dbReference type="NCBI Taxonomy" id="506608"/>
    <lineage>
        <taxon>Eukaryota</taxon>
        <taxon>Metazoa</taxon>
        <taxon>Ecdysozoa</taxon>
        <taxon>Arthropoda</taxon>
        <taxon>Hexapoda</taxon>
        <taxon>Insecta</taxon>
        <taxon>Pterygota</taxon>
        <taxon>Neoptera</taxon>
        <taxon>Paraneoptera</taxon>
        <taxon>Hemiptera</taxon>
        <taxon>Sternorrhyncha</taxon>
        <taxon>Aphidomorpha</taxon>
        <taxon>Aphidoidea</taxon>
        <taxon>Aphididae</taxon>
        <taxon>Lachninae</taxon>
        <taxon>Cinara</taxon>
    </lineage>
</organism>
<evidence type="ECO:0000313" key="2">
    <source>
        <dbReference type="Proteomes" id="UP000325440"/>
    </source>
</evidence>
<name>A0A5E4N4F6_9HEMI</name>
<gene>
    <name evidence="1" type="ORF">CINCED_3A019823</name>
</gene>
<dbReference type="AlphaFoldDB" id="A0A5E4N4F6"/>
<feature type="non-terminal residue" evidence="1">
    <location>
        <position position="199"/>
    </location>
</feature>
<proteinExistence type="predicted"/>
<accession>A0A5E4N4F6</accession>